<sequence>MFNRFWVSLFAGLVLSLVFAGNLQANTSIGLGYDLARQLDKNQDDGQVNLALQVSILRRSAIVVGAASGDAYQVVEAGFKRYNEKYLSGSFFQLGAGYWYGDKDKGAKSKLGADLRLGYELPITRNLVATGAVSMLYGVNNPTTGKSDELLFRPHLGVMFHF</sequence>
<keyword evidence="3" id="KW-1185">Reference proteome</keyword>
<evidence type="ECO:0000313" key="2">
    <source>
        <dbReference type="EMBL" id="GLR64491.1"/>
    </source>
</evidence>
<feature type="chain" id="PRO_5045160891" description="Outer membrane protein beta-barrel domain-containing protein" evidence="1">
    <location>
        <begin position="21"/>
        <end position="162"/>
    </location>
</feature>
<accession>A0ABQ5ZWE2</accession>
<protein>
    <recommendedName>
        <fullName evidence="4">Outer membrane protein beta-barrel domain-containing protein</fullName>
    </recommendedName>
</protein>
<dbReference type="RefSeq" id="WP_027851730.1">
    <property type="nucleotide sequence ID" value="NZ_BSOR01000033.1"/>
</dbReference>
<name>A0ABQ5ZWE2_9GAMM</name>
<evidence type="ECO:0008006" key="4">
    <source>
        <dbReference type="Google" id="ProtNLM"/>
    </source>
</evidence>
<comment type="caution">
    <text evidence="2">The sequence shown here is derived from an EMBL/GenBank/DDBJ whole genome shotgun (WGS) entry which is preliminary data.</text>
</comment>
<feature type="signal peptide" evidence="1">
    <location>
        <begin position="1"/>
        <end position="20"/>
    </location>
</feature>
<organism evidence="2 3">
    <name type="scientific">Marinospirillum insulare</name>
    <dbReference type="NCBI Taxonomy" id="217169"/>
    <lineage>
        <taxon>Bacteria</taxon>
        <taxon>Pseudomonadati</taxon>
        <taxon>Pseudomonadota</taxon>
        <taxon>Gammaproteobacteria</taxon>
        <taxon>Oceanospirillales</taxon>
        <taxon>Oceanospirillaceae</taxon>
        <taxon>Marinospirillum</taxon>
    </lineage>
</organism>
<keyword evidence="1" id="KW-0732">Signal</keyword>
<evidence type="ECO:0000313" key="3">
    <source>
        <dbReference type="Proteomes" id="UP001156682"/>
    </source>
</evidence>
<gene>
    <name evidence="2" type="ORF">GCM10007878_19290</name>
</gene>
<proteinExistence type="predicted"/>
<evidence type="ECO:0000256" key="1">
    <source>
        <dbReference type="SAM" id="SignalP"/>
    </source>
</evidence>
<dbReference type="EMBL" id="BSOR01000033">
    <property type="protein sequence ID" value="GLR64491.1"/>
    <property type="molecule type" value="Genomic_DNA"/>
</dbReference>
<dbReference type="Proteomes" id="UP001156682">
    <property type="component" value="Unassembled WGS sequence"/>
</dbReference>
<reference evidence="3" key="1">
    <citation type="journal article" date="2019" name="Int. J. Syst. Evol. Microbiol.">
        <title>The Global Catalogue of Microorganisms (GCM) 10K type strain sequencing project: providing services to taxonomists for standard genome sequencing and annotation.</title>
        <authorList>
            <consortium name="The Broad Institute Genomics Platform"/>
            <consortium name="The Broad Institute Genome Sequencing Center for Infectious Disease"/>
            <person name="Wu L."/>
            <person name="Ma J."/>
        </authorList>
    </citation>
    <scope>NUCLEOTIDE SEQUENCE [LARGE SCALE GENOMIC DNA]</scope>
    <source>
        <strain evidence="3">NBRC 100033</strain>
    </source>
</reference>